<dbReference type="GO" id="GO:0005886">
    <property type="term" value="C:plasma membrane"/>
    <property type="evidence" value="ECO:0007669"/>
    <property type="project" value="TreeGrafter"/>
</dbReference>
<dbReference type="InterPro" id="IPR017871">
    <property type="entry name" value="ABC_transporter-like_CS"/>
</dbReference>
<dbReference type="InterPro" id="IPR003439">
    <property type="entry name" value="ABC_transporter-like_ATP-bd"/>
</dbReference>
<dbReference type="Proteomes" id="UP000509626">
    <property type="component" value="Chromosome"/>
</dbReference>
<evidence type="ECO:0000313" key="7">
    <source>
        <dbReference type="EMBL" id="QLG63862.1"/>
    </source>
</evidence>
<dbReference type="SMART" id="SM00382">
    <property type="entry name" value="AAA"/>
    <property type="match status" value="1"/>
</dbReference>
<feature type="region of interest" description="Disordered" evidence="5">
    <location>
        <begin position="1"/>
        <end position="21"/>
    </location>
</feature>
<feature type="domain" description="ABC transporter" evidence="6">
    <location>
        <begin position="26"/>
        <end position="273"/>
    </location>
</feature>
<dbReference type="EMBL" id="CP058579">
    <property type="protein sequence ID" value="QLG63862.1"/>
    <property type="molecule type" value="Genomic_DNA"/>
</dbReference>
<dbReference type="Pfam" id="PF00005">
    <property type="entry name" value="ABC_tran"/>
    <property type="match status" value="1"/>
</dbReference>
<dbReference type="PROSITE" id="PS50893">
    <property type="entry name" value="ABC_TRANSPORTER_2"/>
    <property type="match status" value="1"/>
</dbReference>
<dbReference type="RefSeq" id="WP_179270446.1">
    <property type="nucleotide sequence ID" value="NZ_CP058579.1"/>
</dbReference>
<dbReference type="InterPro" id="IPR027417">
    <property type="entry name" value="P-loop_NTPase"/>
</dbReference>
<organism evidence="7 8">
    <name type="scientific">Halorarum salinum</name>
    <dbReference type="NCBI Taxonomy" id="2743089"/>
    <lineage>
        <taxon>Archaea</taxon>
        <taxon>Methanobacteriati</taxon>
        <taxon>Methanobacteriota</taxon>
        <taxon>Stenosarchaea group</taxon>
        <taxon>Halobacteria</taxon>
        <taxon>Halobacteriales</taxon>
        <taxon>Haloferacaceae</taxon>
        <taxon>Halorarum</taxon>
    </lineage>
</organism>
<feature type="region of interest" description="Disordered" evidence="5">
    <location>
        <begin position="252"/>
        <end position="300"/>
    </location>
</feature>
<sequence length="300" mass="31476">MSNAERLHRSRRERSGTADADDEALVRCRGLTRRFRRGGGGLLGRSGSSTTVTAVDGVSMDVAPGEFVGVAGPSGSGKSTLLHLLAGLDVPTSGTVTLAGADTGSLSERERARLRLDRVGIVFQRFRLLPALSARANVAVPLVERGVPKAARRERATELLERVGLGDRTTHRPGELSGGERQRVAVARALVNDPDLLVADEPTGELDTAAGERVLALFEELASDRAVVLASHDSQALSRADRLVHLRDGRVVDGEDPADRAGDVVADRNGTDADDRDANVSGGRGTNGVAGRNGSDEDAA</sequence>
<dbReference type="InterPro" id="IPR003593">
    <property type="entry name" value="AAA+_ATPase"/>
</dbReference>
<dbReference type="CDD" id="cd03255">
    <property type="entry name" value="ABC_MJ0796_LolCDE_FtsE"/>
    <property type="match status" value="1"/>
</dbReference>
<accession>A0A7D5QJ50</accession>
<evidence type="ECO:0000256" key="5">
    <source>
        <dbReference type="SAM" id="MobiDB-lite"/>
    </source>
</evidence>
<keyword evidence="4 7" id="KW-0067">ATP-binding</keyword>
<dbReference type="GeneID" id="56039774"/>
<keyword evidence="2" id="KW-0813">Transport</keyword>
<evidence type="ECO:0000313" key="8">
    <source>
        <dbReference type="Proteomes" id="UP000509626"/>
    </source>
</evidence>
<dbReference type="OrthoDB" id="302885at2157"/>
<name>A0A7D5QJ50_9EURY</name>
<dbReference type="FunFam" id="3.40.50.300:FF:000032">
    <property type="entry name" value="Export ABC transporter ATP-binding protein"/>
    <property type="match status" value="1"/>
</dbReference>
<evidence type="ECO:0000259" key="6">
    <source>
        <dbReference type="PROSITE" id="PS50893"/>
    </source>
</evidence>
<dbReference type="Gene3D" id="3.40.50.300">
    <property type="entry name" value="P-loop containing nucleotide triphosphate hydrolases"/>
    <property type="match status" value="1"/>
</dbReference>
<feature type="compositionally biased region" description="Basic and acidic residues" evidence="5">
    <location>
        <begin position="252"/>
        <end position="278"/>
    </location>
</feature>
<dbReference type="InterPro" id="IPR015854">
    <property type="entry name" value="ABC_transpr_LolD-like"/>
</dbReference>
<evidence type="ECO:0000256" key="3">
    <source>
        <dbReference type="ARBA" id="ARBA00022741"/>
    </source>
</evidence>
<dbReference type="GO" id="GO:0005524">
    <property type="term" value="F:ATP binding"/>
    <property type="evidence" value="ECO:0007669"/>
    <property type="project" value="UniProtKB-KW"/>
</dbReference>
<dbReference type="GO" id="GO:0016887">
    <property type="term" value="F:ATP hydrolysis activity"/>
    <property type="evidence" value="ECO:0007669"/>
    <property type="project" value="InterPro"/>
</dbReference>
<evidence type="ECO:0000256" key="4">
    <source>
        <dbReference type="ARBA" id="ARBA00022840"/>
    </source>
</evidence>
<dbReference type="GO" id="GO:0022857">
    <property type="term" value="F:transmembrane transporter activity"/>
    <property type="evidence" value="ECO:0007669"/>
    <property type="project" value="UniProtKB-ARBA"/>
</dbReference>
<dbReference type="KEGG" id="halu:HUG12_19905"/>
<gene>
    <name evidence="7" type="ORF">HUG12_19905</name>
</gene>
<keyword evidence="8" id="KW-1185">Reference proteome</keyword>
<proteinExistence type="inferred from homology"/>
<dbReference type="PANTHER" id="PTHR24220">
    <property type="entry name" value="IMPORT ATP-BINDING PROTEIN"/>
    <property type="match status" value="1"/>
</dbReference>
<reference evidence="7 8" key="1">
    <citation type="submission" date="2020-06" db="EMBL/GenBank/DDBJ databases">
        <title>NJ-3-1, isolated from saline soil.</title>
        <authorList>
            <person name="Cui H.L."/>
            <person name="Shi X."/>
        </authorList>
    </citation>
    <scope>NUCLEOTIDE SEQUENCE [LARGE SCALE GENOMIC DNA]</scope>
    <source>
        <strain evidence="7 8">NJ-3-1</strain>
    </source>
</reference>
<evidence type="ECO:0000256" key="2">
    <source>
        <dbReference type="ARBA" id="ARBA00022448"/>
    </source>
</evidence>
<protein>
    <submittedName>
        <fullName evidence="7">ABC transporter ATP-binding protein</fullName>
    </submittedName>
</protein>
<keyword evidence="3" id="KW-0547">Nucleotide-binding</keyword>
<dbReference type="PANTHER" id="PTHR24220:SF689">
    <property type="entry name" value="LIPOPROTEIN-RELEASING SYSTEM ATP-BINDING PROTEIN LOLD"/>
    <property type="match status" value="1"/>
</dbReference>
<comment type="similarity">
    <text evidence="1">Belongs to the ABC transporter superfamily.</text>
</comment>
<dbReference type="SUPFAM" id="SSF52540">
    <property type="entry name" value="P-loop containing nucleoside triphosphate hydrolases"/>
    <property type="match status" value="1"/>
</dbReference>
<dbReference type="AlphaFoldDB" id="A0A7D5QJ50"/>
<dbReference type="GO" id="GO:0098796">
    <property type="term" value="C:membrane protein complex"/>
    <property type="evidence" value="ECO:0007669"/>
    <property type="project" value="UniProtKB-ARBA"/>
</dbReference>
<dbReference type="InterPro" id="IPR017911">
    <property type="entry name" value="MacB-like_ATP-bd"/>
</dbReference>
<evidence type="ECO:0000256" key="1">
    <source>
        <dbReference type="ARBA" id="ARBA00005417"/>
    </source>
</evidence>
<dbReference type="PROSITE" id="PS00211">
    <property type="entry name" value="ABC_TRANSPORTER_1"/>
    <property type="match status" value="1"/>
</dbReference>